<dbReference type="AlphaFoldDB" id="A0A0F5FSG6"/>
<dbReference type="Gene3D" id="1.10.520.20">
    <property type="entry name" value="N-terminal domain of the delta subunit of the F1F0-ATP synthase"/>
    <property type="match status" value="1"/>
</dbReference>
<reference evidence="9 10" key="1">
    <citation type="submission" date="2015-03" db="EMBL/GenBank/DDBJ databases">
        <authorList>
            <person name="Hassan Y.I."/>
            <person name="Lepp D."/>
            <person name="Li X.-Z."/>
            <person name="Zhou T."/>
        </authorList>
    </citation>
    <scope>NUCLEOTIDE SEQUENCE [LARGE SCALE GENOMIC DNA]</scope>
    <source>
        <strain evidence="9 10">BD-c194</strain>
    </source>
</reference>
<dbReference type="InterPro" id="IPR026015">
    <property type="entry name" value="ATP_synth_OSCP/delta_N_sf"/>
</dbReference>
<comment type="similarity">
    <text evidence="8">Belongs to the ATPase delta chain family.</text>
</comment>
<protein>
    <recommendedName>
        <fullName evidence="8">ATP synthase subunit delta</fullName>
    </recommendedName>
    <alternativeName>
        <fullName evidence="8">ATP synthase F(1) sector subunit delta</fullName>
    </alternativeName>
    <alternativeName>
        <fullName evidence="8">F-type ATPase subunit delta</fullName>
        <shortName evidence="8">F-ATPase subunit delta</shortName>
    </alternativeName>
</protein>
<dbReference type="EMBL" id="JZEX01000124">
    <property type="protein sequence ID" value="KKB11097.1"/>
    <property type="molecule type" value="Genomic_DNA"/>
</dbReference>
<dbReference type="GO" id="GO:0005886">
    <property type="term" value="C:plasma membrane"/>
    <property type="evidence" value="ECO:0007669"/>
    <property type="project" value="UniProtKB-SubCell"/>
</dbReference>
<keyword evidence="5 8" id="KW-0472">Membrane</keyword>
<keyword evidence="10" id="KW-1185">Reference proteome</keyword>
<dbReference type="Pfam" id="PF00213">
    <property type="entry name" value="OSCP"/>
    <property type="match status" value="1"/>
</dbReference>
<evidence type="ECO:0000256" key="7">
    <source>
        <dbReference type="ARBA" id="ARBA00023310"/>
    </source>
</evidence>
<evidence type="ECO:0000256" key="1">
    <source>
        <dbReference type="ARBA" id="ARBA00004370"/>
    </source>
</evidence>
<dbReference type="PRINTS" id="PR00125">
    <property type="entry name" value="ATPASEDELTA"/>
</dbReference>
<evidence type="ECO:0000313" key="10">
    <source>
        <dbReference type="Proteomes" id="UP000033632"/>
    </source>
</evidence>
<accession>A0A0F5FSG6</accession>
<comment type="caution">
    <text evidence="9">The sequence shown here is derived from an EMBL/GenBank/DDBJ whole genome shotgun (WGS) entry which is preliminary data.</text>
</comment>
<evidence type="ECO:0000256" key="4">
    <source>
        <dbReference type="ARBA" id="ARBA00023065"/>
    </source>
</evidence>
<keyword evidence="2 8" id="KW-0813">Transport</keyword>
<evidence type="ECO:0000256" key="3">
    <source>
        <dbReference type="ARBA" id="ARBA00022781"/>
    </source>
</evidence>
<dbReference type="NCBIfam" id="NF004406">
    <property type="entry name" value="PRK05758.3-2"/>
    <property type="match status" value="1"/>
</dbReference>
<evidence type="ECO:0000313" key="9">
    <source>
        <dbReference type="EMBL" id="KKB11097.1"/>
    </source>
</evidence>
<dbReference type="GO" id="GO:0046933">
    <property type="term" value="F:proton-transporting ATP synthase activity, rotational mechanism"/>
    <property type="evidence" value="ECO:0007669"/>
    <property type="project" value="UniProtKB-UniRule"/>
</dbReference>
<dbReference type="PANTHER" id="PTHR11910">
    <property type="entry name" value="ATP SYNTHASE DELTA CHAIN"/>
    <property type="match status" value="1"/>
</dbReference>
<keyword evidence="4 8" id="KW-0406">Ion transport</keyword>
<name>A0A0F5FSG6_9HYPH</name>
<keyword evidence="6 8" id="KW-0139">CF(1)</keyword>
<dbReference type="STRING" id="443610.VE25_15105"/>
<comment type="function">
    <text evidence="8">This protein is part of the stalk that links CF(0) to CF(1). It either transmits conformational changes from CF(0) to CF(1) or is implicated in proton conduction.</text>
</comment>
<sequence length="186" mass="19540">MAAQNSVLVGIARPYASALFDVARSENQLASVETALSDVSRLVGESEDFSRFLKSPAIKAEEKAQALDAILSKTQTNPLVANLLKLVARNGRLFALPQIVDAFKALAAEARGEVTAEVTSAAPLSDAQAKSLSQTLAEKVGKVVTLNQHVDPSLIGGLQVKVGSQLIDSSLKTKLAAMKIAMKEVG</sequence>
<dbReference type="HAMAP" id="MF_01416">
    <property type="entry name" value="ATP_synth_delta_bact"/>
    <property type="match status" value="1"/>
</dbReference>
<evidence type="ECO:0000256" key="5">
    <source>
        <dbReference type="ARBA" id="ARBA00023136"/>
    </source>
</evidence>
<dbReference type="InterPro" id="IPR000711">
    <property type="entry name" value="ATPase_OSCP/dsu"/>
</dbReference>
<dbReference type="Proteomes" id="UP000033632">
    <property type="component" value="Unassembled WGS sequence"/>
</dbReference>
<evidence type="ECO:0000256" key="8">
    <source>
        <dbReference type="HAMAP-Rule" id="MF_01416"/>
    </source>
</evidence>
<dbReference type="NCBIfam" id="TIGR01145">
    <property type="entry name" value="ATP_synt_delta"/>
    <property type="match status" value="1"/>
</dbReference>
<evidence type="ECO:0000256" key="2">
    <source>
        <dbReference type="ARBA" id="ARBA00022448"/>
    </source>
</evidence>
<dbReference type="SUPFAM" id="SSF47928">
    <property type="entry name" value="N-terminal domain of the delta subunit of the F1F0-ATP synthase"/>
    <property type="match status" value="1"/>
</dbReference>
<organism evidence="9 10">
    <name type="scientific">Devosia geojensis</name>
    <dbReference type="NCBI Taxonomy" id="443610"/>
    <lineage>
        <taxon>Bacteria</taxon>
        <taxon>Pseudomonadati</taxon>
        <taxon>Pseudomonadota</taxon>
        <taxon>Alphaproteobacteria</taxon>
        <taxon>Hyphomicrobiales</taxon>
        <taxon>Devosiaceae</taxon>
        <taxon>Devosia</taxon>
    </lineage>
</organism>
<dbReference type="PROSITE" id="PS00389">
    <property type="entry name" value="ATPASE_DELTA"/>
    <property type="match status" value="1"/>
</dbReference>
<evidence type="ECO:0000256" key="6">
    <source>
        <dbReference type="ARBA" id="ARBA00023196"/>
    </source>
</evidence>
<keyword evidence="8" id="KW-1003">Cell membrane</keyword>
<dbReference type="NCBIfam" id="NF004402">
    <property type="entry name" value="PRK05758.2-2"/>
    <property type="match status" value="1"/>
</dbReference>
<dbReference type="OrthoDB" id="9796185at2"/>
<comment type="function">
    <text evidence="8">F(1)F(0) ATP synthase produces ATP from ADP in the presence of a proton or sodium gradient. F-type ATPases consist of two structural domains, F(1) containing the extramembraneous catalytic core and F(0) containing the membrane proton channel, linked together by a central stalk and a peripheral stalk. During catalysis, ATP synthesis in the catalytic domain of F(1) is coupled via a rotary mechanism of the central stalk subunits to proton translocation.</text>
</comment>
<keyword evidence="3 8" id="KW-0375">Hydrogen ion transport</keyword>
<dbReference type="PATRIC" id="fig|443610.3.peg.1291"/>
<dbReference type="RefSeq" id="WP_046109456.1">
    <property type="nucleotide sequence ID" value="NZ_JZEX01000124.1"/>
</dbReference>
<gene>
    <name evidence="8" type="primary">atpH</name>
    <name evidence="9" type="ORF">VE25_15105</name>
</gene>
<keyword evidence="7 8" id="KW-0066">ATP synthesis</keyword>
<dbReference type="GO" id="GO:0045259">
    <property type="term" value="C:proton-transporting ATP synthase complex"/>
    <property type="evidence" value="ECO:0007669"/>
    <property type="project" value="UniProtKB-KW"/>
</dbReference>
<dbReference type="InterPro" id="IPR020781">
    <property type="entry name" value="ATPase_OSCP/d_CS"/>
</dbReference>
<comment type="subcellular location">
    <subcellularLocation>
        <location evidence="8">Cell membrane</location>
        <topology evidence="8">Peripheral membrane protein</topology>
    </subcellularLocation>
    <subcellularLocation>
        <location evidence="1">Membrane</location>
    </subcellularLocation>
</comment>
<proteinExistence type="inferred from homology"/>